<name>A0A502HZN8_9PSED</name>
<dbReference type="EMBL" id="RCZE01000004">
    <property type="protein sequence ID" value="TPG78806.1"/>
    <property type="molecule type" value="Genomic_DNA"/>
</dbReference>
<dbReference type="AlphaFoldDB" id="A0A502HZN8"/>
<reference evidence="2 3" key="1">
    <citation type="journal article" date="2019" name="Environ. Microbiol.">
        <title>Species interactions and distinct microbial communities in high Arctic permafrost affected cryosols are associated with the CH4 and CO2 gas fluxes.</title>
        <authorList>
            <person name="Altshuler I."/>
            <person name="Hamel J."/>
            <person name="Turney S."/>
            <person name="Magnuson E."/>
            <person name="Levesque R."/>
            <person name="Greer C."/>
            <person name="Whyte L.G."/>
        </authorList>
    </citation>
    <scope>NUCLEOTIDE SEQUENCE [LARGE SCALE GENOMIC DNA]</scope>
    <source>
        <strain evidence="2 3">E3</strain>
    </source>
</reference>
<protein>
    <recommendedName>
        <fullName evidence="1">Transposase IS66 central domain-containing protein</fullName>
    </recommendedName>
</protein>
<organism evidence="2 3">
    <name type="scientific">Pseudomonas arsenicoxydans</name>
    <dbReference type="NCBI Taxonomy" id="702115"/>
    <lineage>
        <taxon>Bacteria</taxon>
        <taxon>Pseudomonadati</taxon>
        <taxon>Pseudomonadota</taxon>
        <taxon>Gammaproteobacteria</taxon>
        <taxon>Pseudomonadales</taxon>
        <taxon>Pseudomonadaceae</taxon>
        <taxon>Pseudomonas</taxon>
    </lineage>
</organism>
<gene>
    <name evidence="2" type="ORF">EAH78_09000</name>
</gene>
<evidence type="ECO:0000259" key="1">
    <source>
        <dbReference type="Pfam" id="PF03050"/>
    </source>
</evidence>
<dbReference type="InterPro" id="IPR004291">
    <property type="entry name" value="Transposase_IS66_central"/>
</dbReference>
<feature type="domain" description="Transposase IS66 central" evidence="1">
    <location>
        <begin position="2"/>
        <end position="42"/>
    </location>
</feature>
<dbReference type="Pfam" id="PF03050">
    <property type="entry name" value="DDE_Tnp_IS66"/>
    <property type="match status" value="1"/>
</dbReference>
<sequence length="97" mass="11338">MGYLATNWNKLERCIEEGYFPIDNNAAKRAIKPFVIRRKNWLSPTRPMARWPVHNFTAWSRPPKPTAKSPMRGCATQGQRLIFGSRQAWGKDTFFRL</sequence>
<dbReference type="Proteomes" id="UP000317933">
    <property type="component" value="Unassembled WGS sequence"/>
</dbReference>
<evidence type="ECO:0000313" key="2">
    <source>
        <dbReference type="EMBL" id="TPG78806.1"/>
    </source>
</evidence>
<proteinExistence type="predicted"/>
<accession>A0A502HZN8</accession>
<comment type="caution">
    <text evidence="2">The sequence shown here is derived from an EMBL/GenBank/DDBJ whole genome shotgun (WGS) entry which is preliminary data.</text>
</comment>
<evidence type="ECO:0000313" key="3">
    <source>
        <dbReference type="Proteomes" id="UP000317933"/>
    </source>
</evidence>